<dbReference type="OrthoDB" id="667577at2759"/>
<dbReference type="CDD" id="cd00084">
    <property type="entry name" value="HMG-box_SF"/>
    <property type="match status" value="1"/>
</dbReference>
<keyword evidence="4" id="KW-1185">Reference proteome</keyword>
<dbReference type="EMBL" id="JANBUO010001204">
    <property type="protein sequence ID" value="KAJ2799306.1"/>
    <property type="molecule type" value="Genomic_DNA"/>
</dbReference>
<dbReference type="InterPro" id="IPR056775">
    <property type="entry name" value="YABBY_C"/>
</dbReference>
<evidence type="ECO:0000313" key="3">
    <source>
        <dbReference type="EMBL" id="KAJ2799306.1"/>
    </source>
</evidence>
<reference evidence="3" key="1">
    <citation type="submission" date="2022-07" db="EMBL/GenBank/DDBJ databases">
        <title>Phylogenomic reconstructions and comparative analyses of Kickxellomycotina fungi.</title>
        <authorList>
            <person name="Reynolds N.K."/>
            <person name="Stajich J.E."/>
            <person name="Barry K."/>
            <person name="Grigoriev I.V."/>
            <person name="Crous P."/>
            <person name="Smith M.E."/>
        </authorList>
    </citation>
    <scope>NUCLEOTIDE SEQUENCE</scope>
    <source>
        <strain evidence="3">NRRL 1565</strain>
    </source>
</reference>
<dbReference type="SUPFAM" id="SSF47095">
    <property type="entry name" value="HMG-box"/>
    <property type="match status" value="1"/>
</dbReference>
<protein>
    <recommendedName>
        <fullName evidence="2">YABBY protein C-terminal domain-containing protein</fullName>
    </recommendedName>
</protein>
<proteinExistence type="predicted"/>
<dbReference type="Gene3D" id="1.10.30.10">
    <property type="entry name" value="High mobility group box domain"/>
    <property type="match status" value="1"/>
</dbReference>
<dbReference type="AlphaFoldDB" id="A0A9W8HYJ1"/>
<feature type="region of interest" description="Disordered" evidence="1">
    <location>
        <begin position="1"/>
        <end position="43"/>
    </location>
</feature>
<feature type="compositionally biased region" description="Low complexity" evidence="1">
    <location>
        <begin position="1"/>
        <end position="21"/>
    </location>
</feature>
<accession>A0A9W8HYJ1</accession>
<dbReference type="Proteomes" id="UP001140094">
    <property type="component" value="Unassembled WGS sequence"/>
</dbReference>
<sequence>MTRPKSSTATATAPAASSAKVSKSKVSKASKGAKGTKKMSPYNKYMKNEISKVKNDNPGITHKEAFKMVALSWKTAPENPKAIAAK</sequence>
<evidence type="ECO:0000259" key="2">
    <source>
        <dbReference type="Pfam" id="PF04690"/>
    </source>
</evidence>
<gene>
    <name evidence="3" type="ORF">H4R20_004490</name>
</gene>
<comment type="caution">
    <text evidence="3">The sequence shown here is derived from an EMBL/GenBank/DDBJ whole genome shotgun (WGS) entry which is preliminary data.</text>
</comment>
<evidence type="ECO:0000256" key="1">
    <source>
        <dbReference type="SAM" id="MobiDB-lite"/>
    </source>
</evidence>
<evidence type="ECO:0000313" key="4">
    <source>
        <dbReference type="Proteomes" id="UP001140094"/>
    </source>
</evidence>
<feature type="domain" description="YABBY protein C-terminal" evidence="2">
    <location>
        <begin position="34"/>
        <end position="79"/>
    </location>
</feature>
<organism evidence="3 4">
    <name type="scientific">Coemansia guatemalensis</name>
    <dbReference type="NCBI Taxonomy" id="2761395"/>
    <lineage>
        <taxon>Eukaryota</taxon>
        <taxon>Fungi</taxon>
        <taxon>Fungi incertae sedis</taxon>
        <taxon>Zoopagomycota</taxon>
        <taxon>Kickxellomycotina</taxon>
        <taxon>Kickxellomycetes</taxon>
        <taxon>Kickxellales</taxon>
        <taxon>Kickxellaceae</taxon>
        <taxon>Coemansia</taxon>
    </lineage>
</organism>
<dbReference type="InterPro" id="IPR036910">
    <property type="entry name" value="HMG_box_dom_sf"/>
</dbReference>
<name>A0A9W8HYJ1_9FUNG</name>
<dbReference type="Pfam" id="PF04690">
    <property type="entry name" value="YABBY"/>
    <property type="match status" value="1"/>
</dbReference>